<dbReference type="SMART" id="SM00225">
    <property type="entry name" value="BTB"/>
    <property type="match status" value="1"/>
</dbReference>
<dbReference type="Pfam" id="PF24570">
    <property type="entry name" value="BACK_BPM_SPOP"/>
    <property type="match status" value="1"/>
</dbReference>
<comment type="caution">
    <text evidence="6">The sequence shown here is derived from an EMBL/GenBank/DDBJ whole genome shotgun (WGS) entry which is preliminary data.</text>
</comment>
<feature type="domain" description="MATH" evidence="5">
    <location>
        <begin position="402"/>
        <end position="530"/>
    </location>
</feature>
<evidence type="ECO:0000313" key="6">
    <source>
        <dbReference type="EMBL" id="KAG2549032.1"/>
    </source>
</evidence>
<reference evidence="6" key="1">
    <citation type="submission" date="2020-05" db="EMBL/GenBank/DDBJ databases">
        <title>WGS assembly of Panicum virgatum.</title>
        <authorList>
            <person name="Lovell J.T."/>
            <person name="Jenkins J."/>
            <person name="Shu S."/>
            <person name="Juenger T.E."/>
            <person name="Schmutz J."/>
        </authorList>
    </citation>
    <scope>NUCLEOTIDE SEQUENCE</scope>
    <source>
        <strain evidence="6">AP13</strain>
    </source>
</reference>
<dbReference type="Gene3D" id="3.30.710.10">
    <property type="entry name" value="Potassium Channel Kv1.1, Chain A"/>
    <property type="match status" value="1"/>
</dbReference>
<dbReference type="InterPro" id="IPR002938">
    <property type="entry name" value="FAD-bd"/>
</dbReference>
<dbReference type="InterPro" id="IPR002083">
    <property type="entry name" value="MATH/TRAF_dom"/>
</dbReference>
<dbReference type="PANTHER" id="PTHR26379">
    <property type="entry name" value="BTB/POZ AND MATH DOMAIN-CONTAINING PROTEIN 1"/>
    <property type="match status" value="1"/>
</dbReference>
<evidence type="ECO:0000256" key="2">
    <source>
        <dbReference type="ARBA" id="ARBA00010846"/>
    </source>
</evidence>
<evidence type="ECO:0000313" key="7">
    <source>
        <dbReference type="Proteomes" id="UP000823388"/>
    </source>
</evidence>
<dbReference type="InterPro" id="IPR045005">
    <property type="entry name" value="BPM1-6"/>
</dbReference>
<feature type="compositionally biased region" description="Pro residues" evidence="3">
    <location>
        <begin position="349"/>
        <end position="358"/>
    </location>
</feature>
<name>A0A8T0NLQ2_PANVG</name>
<dbReference type="Gene3D" id="2.60.210.10">
    <property type="entry name" value="Apoptosis, Tumor Necrosis Factor Receptor Associated Protein 2, Chain A"/>
    <property type="match status" value="1"/>
</dbReference>
<dbReference type="AlphaFoldDB" id="A0A8T0NLQ2"/>
<evidence type="ECO:0000259" key="4">
    <source>
        <dbReference type="PROSITE" id="PS50097"/>
    </source>
</evidence>
<dbReference type="Gene3D" id="3.50.50.60">
    <property type="entry name" value="FAD/NAD(P)-binding domain"/>
    <property type="match status" value="1"/>
</dbReference>
<dbReference type="InterPro" id="IPR036188">
    <property type="entry name" value="FAD/NAD-bd_sf"/>
</dbReference>
<dbReference type="Pfam" id="PF00651">
    <property type="entry name" value="BTB"/>
    <property type="match status" value="1"/>
</dbReference>
<dbReference type="Pfam" id="PF22486">
    <property type="entry name" value="MATH_2"/>
    <property type="match status" value="1"/>
</dbReference>
<dbReference type="EMBL" id="CM029053">
    <property type="protein sequence ID" value="KAG2549032.1"/>
    <property type="molecule type" value="Genomic_DNA"/>
</dbReference>
<evidence type="ECO:0000256" key="1">
    <source>
        <dbReference type="ARBA" id="ARBA00004906"/>
    </source>
</evidence>
<keyword evidence="7" id="KW-1185">Reference proteome</keyword>
<proteinExistence type="inferred from homology"/>
<dbReference type="SUPFAM" id="SSF51905">
    <property type="entry name" value="FAD/NAD(P)-binding domain"/>
    <property type="match status" value="1"/>
</dbReference>
<dbReference type="Gene3D" id="1.25.40.420">
    <property type="match status" value="1"/>
</dbReference>
<protein>
    <submittedName>
        <fullName evidence="6">Uncharacterized protein</fullName>
    </submittedName>
</protein>
<dbReference type="InterPro" id="IPR011333">
    <property type="entry name" value="SKP1/BTB/POZ_sf"/>
</dbReference>
<feature type="region of interest" description="Disordered" evidence="3">
    <location>
        <begin position="346"/>
        <end position="365"/>
    </location>
</feature>
<dbReference type="CDD" id="cd18280">
    <property type="entry name" value="BTB_POZ_BPM_plant"/>
    <property type="match status" value="1"/>
</dbReference>
<dbReference type="GO" id="GO:0071949">
    <property type="term" value="F:FAD binding"/>
    <property type="evidence" value="ECO:0007669"/>
    <property type="project" value="InterPro"/>
</dbReference>
<evidence type="ECO:0000259" key="5">
    <source>
        <dbReference type="PROSITE" id="PS50144"/>
    </source>
</evidence>
<dbReference type="PRINTS" id="PR00420">
    <property type="entry name" value="RNGMNOXGNASE"/>
</dbReference>
<dbReference type="PANTHER" id="PTHR26379:SF215">
    <property type="entry name" value="BTB DOMAIN-CONTAINING PROTEIN"/>
    <property type="match status" value="1"/>
</dbReference>
<dbReference type="CDD" id="cd00121">
    <property type="entry name" value="MATH"/>
    <property type="match status" value="1"/>
</dbReference>
<comment type="pathway">
    <text evidence="1">Protein modification; protein ubiquitination.</text>
</comment>
<dbReference type="Proteomes" id="UP000823388">
    <property type="component" value="Chromosome 9K"/>
</dbReference>
<gene>
    <name evidence="6" type="ORF">PVAP13_9KG290613</name>
</gene>
<comment type="similarity">
    <text evidence="2">Belongs to the Tdpoz family.</text>
</comment>
<feature type="region of interest" description="Disordered" evidence="3">
    <location>
        <begin position="269"/>
        <end position="296"/>
    </location>
</feature>
<sequence>MSHYADAMFSRSTHALDSSRRSEVTNLESGAKQVFRFAGTKNKGEEVRVRAVGRKALLEALAEQLPPGTVRFSSKLVSIGTERAAGDSPETVILRLDDGTVIRAKVLIGCDGVHSLVARWLGLPEPASSGRSAVCGLSIFPNGHGIRRELWQFFSPGLWAGMVPISDTDVYWFLVNNTVTENLAGHLPAEYLDVVRRSDHGNLSWVPLLYRSPVSLLLTGAAARGAVTVAGDAFHPMMPDIAQGGGSALEDAVVLARALVASAVGAAWRRRRRRREGRQSRSKGGEGGWEWTGLETGRCSPKPACSQKVAILGKRLNSAKLRSQKEHTPTPPPPKKKTLAAAASCPALFPRPPPPPLPTHHVRLRPRRPTPLHLKHAATLPSPTMAGDGAGSASAIVSGDASGYHVLRIEGYSRIKSTIPNGEVVESRPFSAAGHTWVVRYFPNGNLPENADYISIYLVLKDTVANHLMVQLVFSFIDQVEMQKRSCVPTVEPNKFVSHGSWGRAKFVRRAELEQSARLKDDCFTVRCDIVVIGKPRAVDTAAAAPSILVPPPDWLQHFRALLLSEQGADVWFHVGDQTFAAHRCVLSARSPVFNAQLFGAMREGAASATRDCIHIDDMMPQVSEALRHFVYTDALPETDGKDEAAASPAMAQHLLEASDRYDMQRLKMICEDRLCRQIDVSTVATTLALAEQHRCQGLKEACYEFLKSPKTLDAVMATDEFQHLVKSCPSALFELMSKLAAR</sequence>
<evidence type="ECO:0000256" key="3">
    <source>
        <dbReference type="SAM" id="MobiDB-lite"/>
    </source>
</evidence>
<dbReference type="Pfam" id="PF01494">
    <property type="entry name" value="FAD_binding_3"/>
    <property type="match status" value="1"/>
</dbReference>
<dbReference type="SUPFAM" id="SSF49599">
    <property type="entry name" value="TRAF domain-like"/>
    <property type="match status" value="1"/>
</dbReference>
<dbReference type="InterPro" id="IPR000210">
    <property type="entry name" value="BTB/POZ_dom"/>
</dbReference>
<dbReference type="PROSITE" id="PS50097">
    <property type="entry name" value="BTB"/>
    <property type="match status" value="1"/>
</dbReference>
<feature type="region of interest" description="Disordered" evidence="3">
    <location>
        <begin position="317"/>
        <end position="341"/>
    </location>
</feature>
<organism evidence="6 7">
    <name type="scientific">Panicum virgatum</name>
    <name type="common">Blackwell switchgrass</name>
    <dbReference type="NCBI Taxonomy" id="38727"/>
    <lineage>
        <taxon>Eukaryota</taxon>
        <taxon>Viridiplantae</taxon>
        <taxon>Streptophyta</taxon>
        <taxon>Embryophyta</taxon>
        <taxon>Tracheophyta</taxon>
        <taxon>Spermatophyta</taxon>
        <taxon>Magnoliopsida</taxon>
        <taxon>Liliopsida</taxon>
        <taxon>Poales</taxon>
        <taxon>Poaceae</taxon>
        <taxon>PACMAD clade</taxon>
        <taxon>Panicoideae</taxon>
        <taxon>Panicodae</taxon>
        <taxon>Paniceae</taxon>
        <taxon>Panicinae</taxon>
        <taxon>Panicum</taxon>
        <taxon>Panicum sect. Hiantes</taxon>
    </lineage>
</organism>
<accession>A0A8T0NLQ2</accession>
<dbReference type="InterPro" id="IPR008974">
    <property type="entry name" value="TRAF-like"/>
</dbReference>
<dbReference type="InterPro" id="IPR056423">
    <property type="entry name" value="BACK_BPM_SPOP"/>
</dbReference>
<dbReference type="SUPFAM" id="SSF54695">
    <property type="entry name" value="POZ domain"/>
    <property type="match status" value="1"/>
</dbReference>
<dbReference type="PROSITE" id="PS50144">
    <property type="entry name" value="MATH"/>
    <property type="match status" value="1"/>
</dbReference>
<dbReference type="GO" id="GO:0016567">
    <property type="term" value="P:protein ubiquitination"/>
    <property type="evidence" value="ECO:0007669"/>
    <property type="project" value="InterPro"/>
</dbReference>
<feature type="domain" description="BTB" evidence="4">
    <location>
        <begin position="569"/>
        <end position="640"/>
    </location>
</feature>